<dbReference type="SUPFAM" id="SSF50729">
    <property type="entry name" value="PH domain-like"/>
    <property type="match status" value="1"/>
</dbReference>
<protein>
    <submittedName>
        <fullName evidence="6">Actin filament associated protein 1 like 2</fullName>
    </submittedName>
</protein>
<name>A0A7J7TRV5_MYOMY</name>
<dbReference type="GO" id="GO:0006954">
    <property type="term" value="P:inflammatory response"/>
    <property type="evidence" value="ECO:0007669"/>
    <property type="project" value="TreeGrafter"/>
</dbReference>
<accession>A0A7J7TRV5</accession>
<keyword evidence="4" id="KW-0175">Coiled coil</keyword>
<keyword evidence="3" id="KW-0677">Repeat</keyword>
<dbReference type="GO" id="GO:0045742">
    <property type="term" value="P:positive regulation of epidermal growth factor receptor signaling pathway"/>
    <property type="evidence" value="ECO:0007669"/>
    <property type="project" value="TreeGrafter"/>
</dbReference>
<dbReference type="InterPro" id="IPR030113">
    <property type="entry name" value="AFAP"/>
</dbReference>
<dbReference type="GO" id="GO:0005829">
    <property type="term" value="C:cytosol"/>
    <property type="evidence" value="ECO:0007669"/>
    <property type="project" value="TreeGrafter"/>
</dbReference>
<proteinExistence type="predicted"/>
<dbReference type="PANTHER" id="PTHR14338">
    <property type="entry name" value="ACTIN FILAMENT-ASSOCIATED PROTEIN 1 FAMILY MEMBER"/>
    <property type="match status" value="1"/>
</dbReference>
<dbReference type="Pfam" id="PF00169">
    <property type="entry name" value="PH"/>
    <property type="match status" value="1"/>
</dbReference>
<evidence type="ECO:0000256" key="4">
    <source>
        <dbReference type="ARBA" id="ARBA00023054"/>
    </source>
</evidence>
<sequence>MRDARICAFLWRKKWLGQWAKQLCVIRDTRLLCYKSSKDHSPQLDVNLLGSSVVHKEKQVRKKEHKLKITPMNADVIVLGLQSKDQAEQWLRVSGPAAPGSPQRDGCCRGPGVCDPAPRAPAC</sequence>
<dbReference type="GO" id="GO:0042169">
    <property type="term" value="F:SH2 domain binding"/>
    <property type="evidence" value="ECO:0007669"/>
    <property type="project" value="TreeGrafter"/>
</dbReference>
<evidence type="ECO:0000313" key="7">
    <source>
        <dbReference type="Proteomes" id="UP000527355"/>
    </source>
</evidence>
<evidence type="ECO:0000256" key="2">
    <source>
        <dbReference type="ARBA" id="ARBA00022490"/>
    </source>
</evidence>
<dbReference type="Gene3D" id="2.30.29.30">
    <property type="entry name" value="Pleckstrin-homology domain (PH domain)/Phosphotyrosine-binding domain (PTB)"/>
    <property type="match status" value="1"/>
</dbReference>
<dbReference type="GO" id="GO:0032675">
    <property type="term" value="P:regulation of interleukin-6 production"/>
    <property type="evidence" value="ECO:0007669"/>
    <property type="project" value="TreeGrafter"/>
</dbReference>
<dbReference type="GO" id="GO:0017124">
    <property type="term" value="F:SH3 domain binding"/>
    <property type="evidence" value="ECO:0007669"/>
    <property type="project" value="TreeGrafter"/>
</dbReference>
<gene>
    <name evidence="6" type="ORF">mMyoMyo1_000419</name>
</gene>
<dbReference type="GO" id="GO:0045893">
    <property type="term" value="P:positive regulation of DNA-templated transcription"/>
    <property type="evidence" value="ECO:0007669"/>
    <property type="project" value="TreeGrafter"/>
</dbReference>
<keyword evidence="7" id="KW-1185">Reference proteome</keyword>
<evidence type="ECO:0000256" key="3">
    <source>
        <dbReference type="ARBA" id="ARBA00022737"/>
    </source>
</evidence>
<evidence type="ECO:0000313" key="6">
    <source>
        <dbReference type="EMBL" id="KAF6303431.1"/>
    </source>
</evidence>
<evidence type="ECO:0000256" key="1">
    <source>
        <dbReference type="ARBA" id="ARBA00004496"/>
    </source>
</evidence>
<dbReference type="PANTHER" id="PTHR14338:SF4">
    <property type="entry name" value="ACTIN FILAMENT-ASSOCIATED PROTEIN 1-LIKE 2"/>
    <property type="match status" value="1"/>
</dbReference>
<dbReference type="InterPro" id="IPR001849">
    <property type="entry name" value="PH_domain"/>
</dbReference>
<comment type="subcellular location">
    <subcellularLocation>
        <location evidence="1">Cytoplasm</location>
    </subcellularLocation>
</comment>
<dbReference type="GO" id="GO:0032757">
    <property type="term" value="P:positive regulation of interleukin-8 production"/>
    <property type="evidence" value="ECO:0007669"/>
    <property type="project" value="TreeGrafter"/>
</dbReference>
<comment type="caution">
    <text evidence="6">The sequence shown here is derived from an EMBL/GenBank/DDBJ whole genome shotgun (WGS) entry which is preliminary data.</text>
</comment>
<feature type="domain" description="PH" evidence="5">
    <location>
        <begin position="4"/>
        <end position="101"/>
    </location>
</feature>
<dbReference type="VEuPathDB" id="HostDB:GeneID_118669724"/>
<dbReference type="Proteomes" id="UP000527355">
    <property type="component" value="Unassembled WGS sequence"/>
</dbReference>
<dbReference type="FunFam" id="2.30.29.30:FF:000171">
    <property type="entry name" value="Actin filament-associated protein 1-like 2 isoform 1"/>
    <property type="match status" value="1"/>
</dbReference>
<dbReference type="GO" id="GO:0007346">
    <property type="term" value="P:regulation of mitotic cell cycle"/>
    <property type="evidence" value="ECO:0007669"/>
    <property type="project" value="TreeGrafter"/>
</dbReference>
<dbReference type="EMBL" id="JABWUV010000015">
    <property type="protein sequence ID" value="KAF6303431.1"/>
    <property type="molecule type" value="Genomic_DNA"/>
</dbReference>
<reference evidence="6 7" key="1">
    <citation type="journal article" date="2020" name="Nature">
        <title>Six reference-quality genomes reveal evolution of bat adaptations.</title>
        <authorList>
            <person name="Jebb D."/>
            <person name="Huang Z."/>
            <person name="Pippel M."/>
            <person name="Hughes G.M."/>
            <person name="Lavrichenko K."/>
            <person name="Devanna P."/>
            <person name="Winkler S."/>
            <person name="Jermiin L.S."/>
            <person name="Skirmuntt E.C."/>
            <person name="Katzourakis A."/>
            <person name="Burkitt-Gray L."/>
            <person name="Ray D.A."/>
            <person name="Sullivan K.A.M."/>
            <person name="Roscito J.G."/>
            <person name="Kirilenko B.M."/>
            <person name="Davalos L.M."/>
            <person name="Corthals A.P."/>
            <person name="Power M.L."/>
            <person name="Jones G."/>
            <person name="Ransome R.D."/>
            <person name="Dechmann D.K.N."/>
            <person name="Locatelli A.G."/>
            <person name="Puechmaille S.J."/>
            <person name="Fedrigo O."/>
            <person name="Jarvis E.D."/>
            <person name="Hiller M."/>
            <person name="Vernes S.C."/>
            <person name="Myers E.W."/>
            <person name="Teeling E.C."/>
        </authorList>
    </citation>
    <scope>NUCLEOTIDE SEQUENCE [LARGE SCALE GENOMIC DNA]</scope>
    <source>
        <strain evidence="6">MMyoMyo1</strain>
        <tissue evidence="6">Flight muscle</tissue>
    </source>
</reference>
<evidence type="ECO:0000259" key="5">
    <source>
        <dbReference type="SMART" id="SM00233"/>
    </source>
</evidence>
<dbReference type="AlphaFoldDB" id="A0A7J7TRV5"/>
<dbReference type="SMART" id="SM00233">
    <property type="entry name" value="PH"/>
    <property type="match status" value="1"/>
</dbReference>
<keyword evidence="2" id="KW-0963">Cytoplasm</keyword>
<dbReference type="InterPro" id="IPR011993">
    <property type="entry name" value="PH-like_dom_sf"/>
</dbReference>
<organism evidence="6 7">
    <name type="scientific">Myotis myotis</name>
    <name type="common">Greater mouse-eared bat</name>
    <name type="synonym">Vespertilio myotis</name>
    <dbReference type="NCBI Taxonomy" id="51298"/>
    <lineage>
        <taxon>Eukaryota</taxon>
        <taxon>Metazoa</taxon>
        <taxon>Chordata</taxon>
        <taxon>Craniata</taxon>
        <taxon>Vertebrata</taxon>
        <taxon>Euteleostomi</taxon>
        <taxon>Mammalia</taxon>
        <taxon>Eutheria</taxon>
        <taxon>Laurasiatheria</taxon>
        <taxon>Chiroptera</taxon>
        <taxon>Yangochiroptera</taxon>
        <taxon>Vespertilionidae</taxon>
        <taxon>Myotis</taxon>
    </lineage>
</organism>